<reference evidence="1 2" key="1">
    <citation type="submission" date="2019-05" db="EMBL/GenBank/DDBJ databases">
        <title>Another draft genome of Portunus trituberculatus and its Hox gene families provides insights of decapod evolution.</title>
        <authorList>
            <person name="Jeong J.-H."/>
            <person name="Song I."/>
            <person name="Kim S."/>
            <person name="Choi T."/>
            <person name="Kim D."/>
            <person name="Ryu S."/>
            <person name="Kim W."/>
        </authorList>
    </citation>
    <scope>NUCLEOTIDE SEQUENCE [LARGE SCALE GENOMIC DNA]</scope>
    <source>
        <tissue evidence="1">Muscle</tissue>
    </source>
</reference>
<organism evidence="1 2">
    <name type="scientific">Portunus trituberculatus</name>
    <name type="common">Swimming crab</name>
    <name type="synonym">Neptunus trituberculatus</name>
    <dbReference type="NCBI Taxonomy" id="210409"/>
    <lineage>
        <taxon>Eukaryota</taxon>
        <taxon>Metazoa</taxon>
        <taxon>Ecdysozoa</taxon>
        <taxon>Arthropoda</taxon>
        <taxon>Crustacea</taxon>
        <taxon>Multicrustacea</taxon>
        <taxon>Malacostraca</taxon>
        <taxon>Eumalacostraca</taxon>
        <taxon>Eucarida</taxon>
        <taxon>Decapoda</taxon>
        <taxon>Pleocyemata</taxon>
        <taxon>Brachyura</taxon>
        <taxon>Eubrachyura</taxon>
        <taxon>Portunoidea</taxon>
        <taxon>Portunidae</taxon>
        <taxon>Portuninae</taxon>
        <taxon>Portunus</taxon>
    </lineage>
</organism>
<proteinExistence type="predicted"/>
<evidence type="ECO:0000313" key="2">
    <source>
        <dbReference type="Proteomes" id="UP000324222"/>
    </source>
</evidence>
<evidence type="ECO:0000313" key="1">
    <source>
        <dbReference type="EMBL" id="MPC53110.1"/>
    </source>
</evidence>
<dbReference type="AlphaFoldDB" id="A0A5B7FZ85"/>
<dbReference type="Proteomes" id="UP000324222">
    <property type="component" value="Unassembled WGS sequence"/>
</dbReference>
<gene>
    <name evidence="1" type="ORF">E2C01_046995</name>
</gene>
<accession>A0A5B7FZ85</accession>
<comment type="caution">
    <text evidence="1">The sequence shown here is derived from an EMBL/GenBank/DDBJ whole genome shotgun (WGS) entry which is preliminary data.</text>
</comment>
<dbReference type="EMBL" id="VSRR010011392">
    <property type="protein sequence ID" value="MPC53110.1"/>
    <property type="molecule type" value="Genomic_DNA"/>
</dbReference>
<sequence length="98" mass="11029">MGVVQVVSRVTRLRGRLFGSTSGRNDGGDPEHPTLWSLEFKNIPAEEHNVCFLRVKHLYALWAPTTIVAPPCPNVRPSSNIFPPTYNLQKRIISTRFA</sequence>
<protein>
    <submittedName>
        <fullName evidence="1">Uncharacterized protein</fullName>
    </submittedName>
</protein>
<name>A0A5B7FZ85_PORTR</name>
<keyword evidence="2" id="KW-1185">Reference proteome</keyword>